<evidence type="ECO:0000313" key="2">
    <source>
        <dbReference type="EMBL" id="KZE74728.1"/>
    </source>
</evidence>
<sequence length="85" mass="9533">MAYFTEAPYVYRSYALQTAKSADEAAETRNCGLRNDERKQKPDVPQHVHPAHGKTACLLELVLPIGYDKAKRSTTDSCGHTHKED</sequence>
<keyword evidence="3" id="KW-1185">Reference proteome</keyword>
<feature type="compositionally biased region" description="Basic and acidic residues" evidence="1">
    <location>
        <begin position="34"/>
        <end position="46"/>
    </location>
</feature>
<name>A0A163VDL6_9BACL</name>
<accession>A0A163VDL6</accession>
<proteinExistence type="predicted"/>
<evidence type="ECO:0000313" key="3">
    <source>
        <dbReference type="Proteomes" id="UP000076563"/>
    </source>
</evidence>
<dbReference type="AlphaFoldDB" id="A0A163VDL6"/>
<dbReference type="EMBL" id="LQRA01000077">
    <property type="protein sequence ID" value="KZE74728.1"/>
    <property type="molecule type" value="Genomic_DNA"/>
</dbReference>
<feature type="region of interest" description="Disordered" evidence="1">
    <location>
        <begin position="27"/>
        <end position="50"/>
    </location>
</feature>
<dbReference type="Proteomes" id="UP000076563">
    <property type="component" value="Unassembled WGS sequence"/>
</dbReference>
<protein>
    <submittedName>
        <fullName evidence="2">Uncharacterized protein</fullName>
    </submittedName>
</protein>
<evidence type="ECO:0000256" key="1">
    <source>
        <dbReference type="SAM" id="MobiDB-lite"/>
    </source>
</evidence>
<comment type="caution">
    <text evidence="2">The sequence shown here is derived from an EMBL/GenBank/DDBJ whole genome shotgun (WGS) entry which is preliminary data.</text>
</comment>
<organism evidence="2 3">
    <name type="scientific">Paenibacillus elgii</name>
    <dbReference type="NCBI Taxonomy" id="189691"/>
    <lineage>
        <taxon>Bacteria</taxon>
        <taxon>Bacillati</taxon>
        <taxon>Bacillota</taxon>
        <taxon>Bacilli</taxon>
        <taxon>Bacillales</taxon>
        <taxon>Paenibacillaceae</taxon>
        <taxon>Paenibacillus</taxon>
    </lineage>
</organism>
<reference evidence="3" key="1">
    <citation type="submission" date="2016-01" db="EMBL/GenBank/DDBJ databases">
        <title>Draft genome of Chromobacterium sp. F49.</title>
        <authorList>
            <person name="Hong K.W."/>
        </authorList>
    </citation>
    <scope>NUCLEOTIDE SEQUENCE [LARGE SCALE GENOMIC DNA]</scope>
    <source>
        <strain evidence="3">M63</strain>
    </source>
</reference>
<gene>
    <name evidence="2" type="ORF">AV654_03215</name>
</gene>